<evidence type="ECO:0000256" key="3">
    <source>
        <dbReference type="ARBA" id="ARBA00022741"/>
    </source>
</evidence>
<dbReference type="GO" id="GO:1903013">
    <property type="term" value="P:response to differentiation-inducing factor 1"/>
    <property type="evidence" value="ECO:0007669"/>
    <property type="project" value="TreeGrafter"/>
</dbReference>
<reference evidence="8" key="1">
    <citation type="submission" date="2022-07" db="EMBL/GenBank/DDBJ databases">
        <title>Genome Sequence of Agrocybe chaxingu.</title>
        <authorList>
            <person name="Buettner E."/>
        </authorList>
    </citation>
    <scope>NUCLEOTIDE SEQUENCE</scope>
    <source>
        <strain evidence="8">MP-N11</strain>
    </source>
</reference>
<evidence type="ECO:0000256" key="4">
    <source>
        <dbReference type="ARBA" id="ARBA00022777"/>
    </source>
</evidence>
<dbReference type="Gene3D" id="3.20.200.10">
    <property type="entry name" value="MHCK/EF2 kinase"/>
    <property type="match status" value="1"/>
</dbReference>
<dbReference type="OrthoDB" id="301415at2759"/>
<keyword evidence="3" id="KW-0547">Nucleotide-binding</keyword>
<evidence type="ECO:0000259" key="7">
    <source>
        <dbReference type="PROSITE" id="PS51158"/>
    </source>
</evidence>
<dbReference type="SMART" id="SM00811">
    <property type="entry name" value="Alpha_kinase"/>
    <property type="match status" value="1"/>
</dbReference>
<dbReference type="GO" id="GO:0005524">
    <property type="term" value="F:ATP binding"/>
    <property type="evidence" value="ECO:0007669"/>
    <property type="project" value="UniProtKB-KW"/>
</dbReference>
<evidence type="ECO:0000313" key="8">
    <source>
        <dbReference type="EMBL" id="KAJ3495135.1"/>
    </source>
</evidence>
<sequence>MVQPQFKIPAVPVPTVSYNVVVKSISNRNSTKVRTNTHAPKFVSYDGSALWASIEEDILAMIDNLYTDTFHHRVKSMSDISLRYQESKTVISSENVHETLSSVWARSVKQLGLCVTEKAAKLKTLELTAVVNYPIKPGNNIEHEQDSCGSKRKAQRSSISQADYPTSQALMKRRAISGRGAYPTALGETIHEQSFPVSKHECRADREKIRWITTSGLRATIEAERFASGKTKHAFRMTIGDCRYAAKCYYFIGEPGSTVSNGENRKHLEEELVRQTTAASCLKKFEGEIEGMNVNAFDLKISDSFMIVVDEGAEKGLAWIVDPLLTNTKTEKFSGTKVAGTNFGDLKGMTCDAFAHFSLHDSGGFFVLVDIQGIQGFSKPDGRQIGTKFLTLFDFMAHSVDKSMGLGDQGLEGVLEFKRQHQCNKISTELGLTYPSEMDGVVKATQSSRSSWDDSLPSQSGGLPDTGNATEESMTEDLAQMKDSTVKEDSAKHEERVMEKEVD</sequence>
<dbReference type="CDD" id="cd04515">
    <property type="entry name" value="Alpha_kinase"/>
    <property type="match status" value="1"/>
</dbReference>
<dbReference type="PROSITE" id="PS51158">
    <property type="entry name" value="ALPHA_KINASE"/>
    <property type="match status" value="1"/>
</dbReference>
<feature type="region of interest" description="Disordered" evidence="6">
    <location>
        <begin position="443"/>
        <end position="503"/>
    </location>
</feature>
<dbReference type="PANTHER" id="PTHR45992">
    <property type="entry name" value="EUKARYOTIC ELONGATION FACTOR 2 KINASE-RELATED"/>
    <property type="match status" value="1"/>
</dbReference>
<dbReference type="GO" id="GO:0004674">
    <property type="term" value="F:protein serine/threonine kinase activity"/>
    <property type="evidence" value="ECO:0007669"/>
    <property type="project" value="UniProtKB-KW"/>
</dbReference>
<keyword evidence="1" id="KW-0723">Serine/threonine-protein kinase</keyword>
<dbReference type="InterPro" id="IPR004166">
    <property type="entry name" value="a-kinase_dom"/>
</dbReference>
<evidence type="ECO:0000256" key="1">
    <source>
        <dbReference type="ARBA" id="ARBA00022527"/>
    </source>
</evidence>
<name>A0A9W8MRX1_9AGAR</name>
<feature type="region of interest" description="Disordered" evidence="6">
    <location>
        <begin position="142"/>
        <end position="163"/>
    </location>
</feature>
<dbReference type="AlphaFoldDB" id="A0A9W8MRX1"/>
<keyword evidence="9" id="KW-1185">Reference proteome</keyword>
<comment type="caution">
    <text evidence="8">The sequence shown here is derived from an EMBL/GenBank/DDBJ whole genome shotgun (WGS) entry which is preliminary data.</text>
</comment>
<evidence type="ECO:0000313" key="9">
    <source>
        <dbReference type="Proteomes" id="UP001148786"/>
    </source>
</evidence>
<feature type="compositionally biased region" description="Low complexity" evidence="6">
    <location>
        <begin position="446"/>
        <end position="460"/>
    </location>
</feature>
<feature type="domain" description="Alpha-type protein kinase" evidence="7">
    <location>
        <begin position="203"/>
        <end position="435"/>
    </location>
</feature>
<keyword evidence="2" id="KW-0808">Transferase</keyword>
<dbReference type="InterPro" id="IPR011009">
    <property type="entry name" value="Kinase-like_dom_sf"/>
</dbReference>
<gene>
    <name evidence="8" type="ORF">NLJ89_g10676</name>
</gene>
<evidence type="ECO:0000256" key="2">
    <source>
        <dbReference type="ARBA" id="ARBA00022679"/>
    </source>
</evidence>
<evidence type="ECO:0000256" key="5">
    <source>
        <dbReference type="ARBA" id="ARBA00022840"/>
    </source>
</evidence>
<dbReference type="InterPro" id="IPR051852">
    <property type="entry name" value="Alpha-type_PK"/>
</dbReference>
<dbReference type="SUPFAM" id="SSF56112">
    <property type="entry name" value="Protein kinase-like (PK-like)"/>
    <property type="match status" value="1"/>
</dbReference>
<proteinExistence type="predicted"/>
<dbReference type="Proteomes" id="UP001148786">
    <property type="component" value="Unassembled WGS sequence"/>
</dbReference>
<keyword evidence="5" id="KW-0067">ATP-binding</keyword>
<evidence type="ECO:0000256" key="6">
    <source>
        <dbReference type="SAM" id="MobiDB-lite"/>
    </source>
</evidence>
<dbReference type="Pfam" id="PF02816">
    <property type="entry name" value="Alpha_kinase"/>
    <property type="match status" value="1"/>
</dbReference>
<dbReference type="PANTHER" id="PTHR45992:SF2">
    <property type="entry name" value="EUKARYOTIC ELONGATION FACTOR 2 KINASE"/>
    <property type="match status" value="1"/>
</dbReference>
<keyword evidence="4" id="KW-0418">Kinase</keyword>
<feature type="compositionally biased region" description="Basic and acidic residues" evidence="6">
    <location>
        <begin position="484"/>
        <end position="503"/>
    </location>
</feature>
<organism evidence="8 9">
    <name type="scientific">Agrocybe chaxingu</name>
    <dbReference type="NCBI Taxonomy" id="84603"/>
    <lineage>
        <taxon>Eukaryota</taxon>
        <taxon>Fungi</taxon>
        <taxon>Dikarya</taxon>
        <taxon>Basidiomycota</taxon>
        <taxon>Agaricomycotina</taxon>
        <taxon>Agaricomycetes</taxon>
        <taxon>Agaricomycetidae</taxon>
        <taxon>Agaricales</taxon>
        <taxon>Agaricineae</taxon>
        <taxon>Strophariaceae</taxon>
        <taxon>Agrocybe</taxon>
    </lineage>
</organism>
<accession>A0A9W8MRX1</accession>
<protein>
    <recommendedName>
        <fullName evidence="7">Alpha-type protein kinase domain-containing protein</fullName>
    </recommendedName>
</protein>
<dbReference type="EMBL" id="JANKHO010002058">
    <property type="protein sequence ID" value="KAJ3495135.1"/>
    <property type="molecule type" value="Genomic_DNA"/>
</dbReference>
<dbReference type="GO" id="GO:0031037">
    <property type="term" value="P:myosin II filament disassembly"/>
    <property type="evidence" value="ECO:0007669"/>
    <property type="project" value="TreeGrafter"/>
</dbReference>